<dbReference type="BioCyc" id="FSP457404-HMP:GTSQ-2536-MONOMER"/>
<dbReference type="Gene3D" id="3.30.2400.30">
    <property type="match status" value="1"/>
</dbReference>
<dbReference type="Proteomes" id="UP000003233">
    <property type="component" value="Unassembled WGS sequence"/>
</dbReference>
<sequence length="305" mass="33644">MKDIGNQQIKTNAMGVPVDGIRDVYAGALADVIEAKRTPLEAREIIPRITNLDGVDISTRHITYTRYTFDGKAIITDLKPKTVPTVIGDAKPETFPLKWISVGVETDVNELDDIRTGKVYPLNRTEKAFRIVAETENNFLLNGFNALGIEGINNQTAGINTVAATAQWSTATGSQIVEDIRKMKEAMETGKKFVARTLNLPQKLDFILDKPYTDKDGKEISDAKSIREVLEGKKYFERIKSVIGIDTPIGLDDIPSNMGFVAVQDITIGEEYMEGRSRITPIEEKISPFVVLEPEAIVKLTGATA</sequence>
<dbReference type="AlphaFoldDB" id="H1PVR7"/>
<dbReference type="HOGENOM" id="CLU_911401_0_0_0"/>
<name>H1PVR7_9FUSO</name>
<dbReference type="EMBL" id="AGWJ02000023">
    <property type="protein sequence ID" value="EHO79771.1"/>
    <property type="molecule type" value="Genomic_DNA"/>
</dbReference>
<evidence type="ECO:0008006" key="3">
    <source>
        <dbReference type="Google" id="ProtNLM"/>
    </source>
</evidence>
<evidence type="ECO:0000313" key="1">
    <source>
        <dbReference type="EMBL" id="EHO79771.1"/>
    </source>
</evidence>
<protein>
    <recommendedName>
        <fullName evidence="3">Major capsid protein</fullName>
    </recommendedName>
</protein>
<gene>
    <name evidence="1" type="ORF">HMPREF0402_02510</name>
</gene>
<dbReference type="PATRIC" id="fig|457404.5.peg.2640"/>
<dbReference type="Pfam" id="PF09950">
    <property type="entry name" value="Major_capside"/>
    <property type="match status" value="1"/>
</dbReference>
<dbReference type="RefSeq" id="WP_008698234.1">
    <property type="nucleotide sequence ID" value="NZ_KE161009.1"/>
</dbReference>
<proteinExistence type="predicted"/>
<dbReference type="InterPro" id="IPR020049">
    <property type="entry name" value="Major_capsid-like"/>
</dbReference>
<keyword evidence="2" id="KW-1185">Reference proteome</keyword>
<accession>H1PVR7</accession>
<organism evidence="1 2">
    <name type="scientific">Fusobacterium ulcerans 12-1B</name>
    <dbReference type="NCBI Taxonomy" id="457404"/>
    <lineage>
        <taxon>Bacteria</taxon>
        <taxon>Fusobacteriati</taxon>
        <taxon>Fusobacteriota</taxon>
        <taxon>Fusobacteriia</taxon>
        <taxon>Fusobacteriales</taxon>
        <taxon>Fusobacteriaceae</taxon>
        <taxon>Fusobacterium</taxon>
    </lineage>
</organism>
<comment type="caution">
    <text evidence="1">The sequence shown here is derived from an EMBL/GenBank/DDBJ whole genome shotgun (WGS) entry which is preliminary data.</text>
</comment>
<reference evidence="1 2" key="1">
    <citation type="submission" date="2012-07" db="EMBL/GenBank/DDBJ databases">
        <title>The Genome Sequence of Fusobacterium ulcerans 12_1B.</title>
        <authorList>
            <consortium name="The Broad Institute Genome Sequencing Platform"/>
            <person name="Earl A."/>
            <person name="Ward D."/>
            <person name="Feldgarden M."/>
            <person name="Gevers D."/>
            <person name="Strauss J."/>
            <person name="Ambrose C.E."/>
            <person name="Allen-Vercoe E."/>
            <person name="Walker B."/>
            <person name="Young S.K."/>
            <person name="Zeng Q."/>
            <person name="Gargeya S."/>
            <person name="Fitzgerald M."/>
            <person name="Haas B."/>
            <person name="Abouelleil A."/>
            <person name="Alvarado L."/>
            <person name="Arachchi H.M."/>
            <person name="Berlin A.M."/>
            <person name="Chapman S.B."/>
            <person name="Goldberg J."/>
            <person name="Griggs A."/>
            <person name="Gujja S."/>
            <person name="Hansen M."/>
            <person name="Howarth C."/>
            <person name="Imamovic A."/>
            <person name="Larimer J."/>
            <person name="McCowen C."/>
            <person name="Montmayeur A."/>
            <person name="Murphy C."/>
            <person name="Neiman D."/>
            <person name="Pearson M."/>
            <person name="Priest M."/>
            <person name="Roberts A."/>
            <person name="Saif S."/>
            <person name="Shea T."/>
            <person name="Sisk P."/>
            <person name="Sykes S."/>
            <person name="Wortman J."/>
            <person name="Nusbaum C."/>
            <person name="Birren B."/>
        </authorList>
    </citation>
    <scope>NUCLEOTIDE SEQUENCE [LARGE SCALE GENOMIC DNA]</scope>
    <source>
        <strain evidence="1 2">12_1B</strain>
    </source>
</reference>
<evidence type="ECO:0000313" key="2">
    <source>
        <dbReference type="Proteomes" id="UP000003233"/>
    </source>
</evidence>